<dbReference type="AlphaFoldDB" id="A0A151AU21"/>
<dbReference type="SUPFAM" id="SSF159672">
    <property type="entry name" value="CbiG N-terminal domain-like"/>
    <property type="match status" value="1"/>
</dbReference>
<keyword evidence="5" id="KW-1185">Reference proteome</keyword>
<feature type="domain" description="CobE/GbiG C-terminal" evidence="1">
    <location>
        <begin position="239"/>
        <end position="360"/>
    </location>
</feature>
<feature type="domain" description="Cobalamin biosynthesis central region" evidence="3">
    <location>
        <begin position="148"/>
        <end position="236"/>
    </location>
</feature>
<dbReference type="RefSeq" id="WP_062285412.1">
    <property type="nucleotide sequence ID" value="NZ_LTBC01000015.1"/>
</dbReference>
<dbReference type="InterPro" id="IPR052553">
    <property type="entry name" value="CbiG_hydrolase"/>
</dbReference>
<dbReference type="GO" id="GO:0009236">
    <property type="term" value="P:cobalamin biosynthetic process"/>
    <property type="evidence" value="ECO:0007669"/>
    <property type="project" value="InterPro"/>
</dbReference>
<evidence type="ECO:0000313" key="4">
    <source>
        <dbReference type="EMBL" id="KYH31091.1"/>
    </source>
</evidence>
<proteinExistence type="predicted"/>
<feature type="domain" description="Cobalamin synthesis G N-terminal" evidence="2">
    <location>
        <begin position="64"/>
        <end position="143"/>
    </location>
</feature>
<dbReference type="InterPro" id="IPR036518">
    <property type="entry name" value="CobE/GbiG_C_sf"/>
</dbReference>
<dbReference type="Pfam" id="PF11761">
    <property type="entry name" value="CbiG_mid"/>
    <property type="match status" value="1"/>
</dbReference>
<dbReference type="EMBL" id="LTBC01000015">
    <property type="protein sequence ID" value="KYH31091.1"/>
    <property type="molecule type" value="Genomic_DNA"/>
</dbReference>
<sequence>MAKGQGIAIVTLTRPGLQTALQLAHSLSEGTTIFIPAGLAPSVRPEIWDQLIVVSYSGPLSPFLGQIFHQYRGLILVMAAGIAVRALSPHLVSKKADPAVVVVDVGGKYAISLLSGHLGGANELARRVASLLGGQAVVTTASEVQGLPPLDLVARELNMSVWPAAGFTKVMAALVNGETVELLVEKPLLKFLEEALPSLRPRLLTGCPAGGEGRAGIMVTWRRLPLPGPRWVYWRPRVISAGIGCRRGVPAGTILYALGLALREAGLSRRSLAALASVDFKGEEPGLQRAAGRLGLQLLTFTPWQLAACMERNPHLHRSERVNRYIGIPGVCEPAAILAAGEGELIWPKMSYRGVTVALARAK</sequence>
<accession>A0A151AU21</accession>
<dbReference type="Pfam" id="PF01890">
    <property type="entry name" value="CbiG_C"/>
    <property type="match status" value="1"/>
</dbReference>
<dbReference type="PANTHER" id="PTHR37477">
    <property type="entry name" value="COBALT-PRECORRIN-5A HYDROLASE"/>
    <property type="match status" value="1"/>
</dbReference>
<dbReference type="PANTHER" id="PTHR37477:SF1">
    <property type="entry name" value="COBALT-PRECORRIN-5A HYDROLASE"/>
    <property type="match status" value="1"/>
</dbReference>
<gene>
    <name evidence="4" type="ORF">MOMUL_26220</name>
</gene>
<protein>
    <submittedName>
        <fullName evidence="4">Cobalamin biosynthesis protein CbiG</fullName>
    </submittedName>
</protein>
<evidence type="ECO:0000259" key="3">
    <source>
        <dbReference type="Pfam" id="PF11761"/>
    </source>
</evidence>
<evidence type="ECO:0000313" key="5">
    <source>
        <dbReference type="Proteomes" id="UP000075670"/>
    </source>
</evidence>
<dbReference type="PATRIC" id="fig|1122241.3.peg.2786"/>
<organism evidence="4 5">
    <name type="scientific">Moorella mulderi DSM 14980</name>
    <dbReference type="NCBI Taxonomy" id="1122241"/>
    <lineage>
        <taxon>Bacteria</taxon>
        <taxon>Bacillati</taxon>
        <taxon>Bacillota</taxon>
        <taxon>Clostridia</taxon>
        <taxon>Neomoorellales</taxon>
        <taxon>Neomoorellaceae</taxon>
        <taxon>Neomoorella</taxon>
    </lineage>
</organism>
<dbReference type="InterPro" id="IPR038029">
    <property type="entry name" value="GbiG_N_sf"/>
</dbReference>
<dbReference type="Gene3D" id="3.40.50.11220">
    <property type="match status" value="1"/>
</dbReference>
<dbReference type="InterPro" id="IPR021745">
    <property type="entry name" value="CbiG_mid"/>
</dbReference>
<dbReference type="Proteomes" id="UP000075670">
    <property type="component" value="Unassembled WGS sequence"/>
</dbReference>
<dbReference type="InterPro" id="IPR002750">
    <property type="entry name" value="CobE/GbiG_C"/>
</dbReference>
<name>A0A151AU21_9FIRM</name>
<reference evidence="4 5" key="1">
    <citation type="submission" date="2016-02" db="EMBL/GenBank/DDBJ databases">
        <title>Genome sequence of Moorella mulderi DSM 14980.</title>
        <authorList>
            <person name="Poehlein A."/>
            <person name="Daniel R."/>
        </authorList>
    </citation>
    <scope>NUCLEOTIDE SEQUENCE [LARGE SCALE GENOMIC DNA]</scope>
    <source>
        <strain evidence="4 5">DSM 14980</strain>
    </source>
</reference>
<dbReference type="Pfam" id="PF11760">
    <property type="entry name" value="CbiG_N"/>
    <property type="match status" value="1"/>
</dbReference>
<dbReference type="OrthoDB" id="9781023at2"/>
<evidence type="ECO:0000259" key="1">
    <source>
        <dbReference type="Pfam" id="PF01890"/>
    </source>
</evidence>
<dbReference type="SUPFAM" id="SSF159664">
    <property type="entry name" value="CobE/GbiG C-terminal domain-like"/>
    <property type="match status" value="1"/>
</dbReference>
<dbReference type="Gene3D" id="3.30.420.180">
    <property type="entry name" value="CobE/GbiG C-terminal domain"/>
    <property type="match status" value="1"/>
</dbReference>
<dbReference type="InterPro" id="IPR021744">
    <property type="entry name" value="CbiG_N"/>
</dbReference>
<evidence type="ECO:0000259" key="2">
    <source>
        <dbReference type="Pfam" id="PF11760"/>
    </source>
</evidence>
<comment type="caution">
    <text evidence="4">The sequence shown here is derived from an EMBL/GenBank/DDBJ whole genome shotgun (WGS) entry which is preliminary data.</text>
</comment>